<protein>
    <recommendedName>
        <fullName evidence="1">SAM domain-containing protein</fullName>
    </recommendedName>
</protein>
<feature type="domain" description="SAM" evidence="1">
    <location>
        <begin position="354"/>
        <end position="401"/>
    </location>
</feature>
<reference evidence="2 3" key="1">
    <citation type="submission" date="2021-04" db="EMBL/GenBank/DDBJ databases">
        <authorList>
            <person name="De Guttry C."/>
            <person name="Zahm M."/>
            <person name="Klopp C."/>
            <person name="Cabau C."/>
            <person name="Louis A."/>
            <person name="Berthelot C."/>
            <person name="Parey E."/>
            <person name="Roest Crollius H."/>
            <person name="Montfort J."/>
            <person name="Robinson-Rechavi M."/>
            <person name="Bucao C."/>
            <person name="Bouchez O."/>
            <person name="Gislard M."/>
            <person name="Lluch J."/>
            <person name="Milhes M."/>
            <person name="Lampietro C."/>
            <person name="Lopez Roques C."/>
            <person name="Donnadieu C."/>
            <person name="Braasch I."/>
            <person name="Desvignes T."/>
            <person name="Postlethwait J."/>
            <person name="Bobe J."/>
            <person name="Wedekind C."/>
            <person name="Guiguen Y."/>
        </authorList>
    </citation>
    <scope>NUCLEOTIDE SEQUENCE [LARGE SCALE GENOMIC DNA]</scope>
    <source>
        <strain evidence="2">Cs_M1</strain>
        <tissue evidence="2">Blood</tissue>
    </source>
</reference>
<dbReference type="InterPro" id="IPR001660">
    <property type="entry name" value="SAM"/>
</dbReference>
<dbReference type="Gene3D" id="1.10.150.50">
    <property type="entry name" value="Transcription Factor, Ets-1"/>
    <property type="match status" value="1"/>
</dbReference>
<dbReference type="AlphaFoldDB" id="A0AAN8M3G2"/>
<dbReference type="EMBL" id="JAGTTL010000009">
    <property type="protein sequence ID" value="KAK6318087.1"/>
    <property type="molecule type" value="Genomic_DNA"/>
</dbReference>
<sequence>MQKYFLFRYDQFVKNVWMQTAHGMKLLDSSLNAKMVMDASKLHWGHQEYNLGEFAEKFKDSFPKIINVTEGFLGQQELDSISSSTNILVHSLLCQQRAVFESKHGKVLSIPVTISTIGFYIIRNDRREGTPISLQAILESNPLPVIIQPLTPLVLPWMSGGHRLDTLTITRTYEEQLLLGFPFSSKGILSRHTPLVLPMYMKEVRIALAEGLEGLDQGQFEDACATLGGQIDELGHTNLFIFQDITILNKQELIDNGHEYMEVKPIYMSLKNQGDEINLYQHLDFETTKSPTLQRKAARPPPLPPKPQDLQIARHKLPPLPPSLENNSQSYSGGSRHPLFCSLAEVPSNLQDLSVAQVCSFLRLLNLGQYCQAFEREQIDGDLLYTVEPSMMSETLGMESLHVGKLLRFREGWRPLLGSSGADQVG</sequence>
<dbReference type="Pfam" id="PF07647">
    <property type="entry name" value="SAM_2"/>
    <property type="match status" value="1"/>
</dbReference>
<gene>
    <name evidence="2" type="ORF">J4Q44_G00113780</name>
</gene>
<dbReference type="PANTHER" id="PTHR14454">
    <property type="entry name" value="GRB2-ASSOCIATED AND REGULATOR OF MAPK PROTEIN FAMILY MEMBER"/>
    <property type="match status" value="1"/>
</dbReference>
<evidence type="ECO:0000313" key="3">
    <source>
        <dbReference type="Proteomes" id="UP001356427"/>
    </source>
</evidence>
<evidence type="ECO:0000259" key="1">
    <source>
        <dbReference type="Pfam" id="PF07647"/>
    </source>
</evidence>
<keyword evidence="3" id="KW-1185">Reference proteome</keyword>
<proteinExistence type="predicted"/>
<dbReference type="InterPro" id="IPR052281">
    <property type="entry name" value="GAREM"/>
</dbReference>
<evidence type="ECO:0000313" key="2">
    <source>
        <dbReference type="EMBL" id="KAK6318087.1"/>
    </source>
</evidence>
<dbReference type="SUPFAM" id="SSF47769">
    <property type="entry name" value="SAM/Pointed domain"/>
    <property type="match status" value="1"/>
</dbReference>
<dbReference type="PANTHER" id="PTHR14454:SF11">
    <property type="entry name" value="SERRANO, ISOFORM F"/>
    <property type="match status" value="1"/>
</dbReference>
<organism evidence="2 3">
    <name type="scientific">Coregonus suidteri</name>
    <dbReference type="NCBI Taxonomy" id="861788"/>
    <lineage>
        <taxon>Eukaryota</taxon>
        <taxon>Metazoa</taxon>
        <taxon>Chordata</taxon>
        <taxon>Craniata</taxon>
        <taxon>Vertebrata</taxon>
        <taxon>Euteleostomi</taxon>
        <taxon>Actinopterygii</taxon>
        <taxon>Neopterygii</taxon>
        <taxon>Teleostei</taxon>
        <taxon>Protacanthopterygii</taxon>
        <taxon>Salmoniformes</taxon>
        <taxon>Salmonidae</taxon>
        <taxon>Coregoninae</taxon>
        <taxon>Coregonus</taxon>
    </lineage>
</organism>
<name>A0AAN8M3G2_9TELE</name>
<dbReference type="InterPro" id="IPR013761">
    <property type="entry name" value="SAM/pointed_sf"/>
</dbReference>
<comment type="caution">
    <text evidence="2">The sequence shown here is derived from an EMBL/GenBank/DDBJ whole genome shotgun (WGS) entry which is preliminary data.</text>
</comment>
<accession>A0AAN8M3G2</accession>
<dbReference type="Proteomes" id="UP001356427">
    <property type="component" value="Unassembled WGS sequence"/>
</dbReference>